<dbReference type="Pfam" id="PF00494">
    <property type="entry name" value="SQS_PSY"/>
    <property type="match status" value="1"/>
</dbReference>
<dbReference type="PANTHER" id="PTHR31480">
    <property type="entry name" value="BIFUNCTIONAL LYCOPENE CYCLASE/PHYTOENE SYNTHASE"/>
    <property type="match status" value="1"/>
</dbReference>
<dbReference type="InterPro" id="IPR044843">
    <property type="entry name" value="Trans_IPPS_bact-type"/>
</dbReference>
<dbReference type="SFLD" id="SFLDG01212">
    <property type="entry name" value="Phytoene_synthase_like"/>
    <property type="match status" value="1"/>
</dbReference>
<dbReference type="NCBIfam" id="TIGR03464">
    <property type="entry name" value="HpnC"/>
    <property type="match status" value="1"/>
</dbReference>
<dbReference type="SFLD" id="SFLDG01018">
    <property type="entry name" value="Squalene/Phytoene_Synthase_Lik"/>
    <property type="match status" value="1"/>
</dbReference>
<dbReference type="CDD" id="cd00683">
    <property type="entry name" value="Trans_IPPS_HH"/>
    <property type="match status" value="1"/>
</dbReference>
<name>A0ABT7PI97_9BACT</name>
<keyword evidence="3" id="KW-1185">Reference proteome</keyword>
<dbReference type="InterPro" id="IPR033904">
    <property type="entry name" value="Trans_IPPS_HH"/>
</dbReference>
<comment type="caution">
    <text evidence="2">The sequence shown here is derived from an EMBL/GenBank/DDBJ whole genome shotgun (WGS) entry which is preliminary data.</text>
</comment>
<dbReference type="Gene3D" id="1.10.600.10">
    <property type="entry name" value="Farnesyl Diphosphate Synthase"/>
    <property type="match status" value="1"/>
</dbReference>
<organism evidence="2 3">
    <name type="scientific">Roseiconus lacunae</name>
    <dbReference type="NCBI Taxonomy" id="2605694"/>
    <lineage>
        <taxon>Bacteria</taxon>
        <taxon>Pseudomonadati</taxon>
        <taxon>Planctomycetota</taxon>
        <taxon>Planctomycetia</taxon>
        <taxon>Pirellulales</taxon>
        <taxon>Pirellulaceae</taxon>
        <taxon>Roseiconus</taxon>
    </lineage>
</organism>
<dbReference type="EC" id="2.5.1.21" evidence="2"/>
<dbReference type="SUPFAM" id="SSF48576">
    <property type="entry name" value="Terpenoid synthases"/>
    <property type="match status" value="1"/>
</dbReference>
<feature type="compositionally biased region" description="Basic and acidic residues" evidence="1">
    <location>
        <begin position="1"/>
        <end position="11"/>
    </location>
</feature>
<dbReference type="Proteomes" id="UP001239462">
    <property type="component" value="Unassembled WGS sequence"/>
</dbReference>
<reference evidence="2 3" key="1">
    <citation type="submission" date="2023-06" db="EMBL/GenBank/DDBJ databases">
        <title>Roseiconus lacunae JC819 isolated from Gulf of Mannar region, Tamil Nadu.</title>
        <authorList>
            <person name="Pk S."/>
            <person name="Ch S."/>
            <person name="Ch V.R."/>
        </authorList>
    </citation>
    <scope>NUCLEOTIDE SEQUENCE [LARGE SCALE GENOMIC DNA]</scope>
    <source>
        <strain evidence="2 3">JC819</strain>
    </source>
</reference>
<dbReference type="SFLD" id="SFLDS00005">
    <property type="entry name" value="Isoprenoid_Synthase_Type_I"/>
    <property type="match status" value="1"/>
</dbReference>
<dbReference type="InterPro" id="IPR017827">
    <property type="entry name" value="HSQ_synthase_HpnC"/>
</dbReference>
<evidence type="ECO:0000256" key="1">
    <source>
        <dbReference type="SAM" id="MobiDB-lite"/>
    </source>
</evidence>
<proteinExistence type="predicted"/>
<dbReference type="EMBL" id="JASZZN010000008">
    <property type="protein sequence ID" value="MDM4016224.1"/>
    <property type="molecule type" value="Genomic_DNA"/>
</dbReference>
<gene>
    <name evidence="2" type="primary">hpnC</name>
    <name evidence="2" type="ORF">QTN89_12350</name>
</gene>
<keyword evidence="2" id="KW-0808">Transferase</keyword>
<dbReference type="InterPro" id="IPR008949">
    <property type="entry name" value="Isoprenoid_synthase_dom_sf"/>
</dbReference>
<evidence type="ECO:0000313" key="2">
    <source>
        <dbReference type="EMBL" id="MDM4016224.1"/>
    </source>
</evidence>
<evidence type="ECO:0000313" key="3">
    <source>
        <dbReference type="Proteomes" id="UP001239462"/>
    </source>
</evidence>
<protein>
    <submittedName>
        <fullName evidence="2">Squalene synthase HpnC</fullName>
        <ecNumber evidence="2">2.5.1.21</ecNumber>
    </submittedName>
</protein>
<accession>A0ABT7PI97</accession>
<sequence length="349" mass="39087">MHADRKLESKQPGRQVQGLAFSPPAVGTTPMSEPVAGSAGDTEGGCHTKNSSHGTVDSEVLVGSSRLILRHSERYCRRLARSHYENFLVASILLPRRLRQPFYNIYTFCRTADDIADESGDRRLAREGLDRIAADLEDVFAGKPRTEGMFPALHHTIATFAMDRKPFFDLLSAFRQDQEVLEYETLDQLLDYCSRSANPVGRLVLKLAGVTDAEQIRLSDQICTGLQLANFWQDVGRDYAIGRVYLPDQWRQRYGVTRDMLSAGATSEPVRRLLADLCKMTDGYFQRGIVLAEKVPDWLSADIKLFAHGGMETLAAIRRVDFDVLRKRPKVSKLTQGKLILAALLGRLS</sequence>
<dbReference type="InterPro" id="IPR002060">
    <property type="entry name" value="Squ/phyt_synthse"/>
</dbReference>
<dbReference type="RefSeq" id="WP_289163856.1">
    <property type="nucleotide sequence ID" value="NZ_JASZZN010000008.1"/>
</dbReference>
<dbReference type="GO" id="GO:0051996">
    <property type="term" value="F:squalene synthase [NAD(P)H] activity"/>
    <property type="evidence" value="ECO:0007669"/>
    <property type="project" value="UniProtKB-EC"/>
</dbReference>
<feature type="region of interest" description="Disordered" evidence="1">
    <location>
        <begin position="1"/>
        <end position="55"/>
    </location>
</feature>